<protein>
    <submittedName>
        <fullName evidence="1">Uncharacterized protein</fullName>
    </submittedName>
</protein>
<evidence type="ECO:0000313" key="1">
    <source>
        <dbReference type="EMBL" id="CAK9082757.1"/>
    </source>
</evidence>
<comment type="caution">
    <text evidence="1">The sequence shown here is derived from an EMBL/GenBank/DDBJ whole genome shotgun (WGS) entry which is preliminary data.</text>
</comment>
<feature type="non-terminal residue" evidence="1">
    <location>
        <position position="226"/>
    </location>
</feature>
<accession>A0ABP0Q4Q9</accession>
<reference evidence="1 2" key="1">
    <citation type="submission" date="2024-02" db="EMBL/GenBank/DDBJ databases">
        <authorList>
            <person name="Chen Y."/>
            <person name="Shah S."/>
            <person name="Dougan E. K."/>
            <person name="Thang M."/>
            <person name="Chan C."/>
        </authorList>
    </citation>
    <scope>NUCLEOTIDE SEQUENCE [LARGE SCALE GENOMIC DNA]</scope>
</reference>
<keyword evidence="2" id="KW-1185">Reference proteome</keyword>
<sequence length="226" mass="26290">MVFNNPSLDWSSPSDHVELFRRGMSITKGEWQEQRDAVPMDLRYSSDHDILSNQGFLNMVYQILNLRPGSGHFTAPVCSTWVFLRLCWKLRKLNAPRSRGSTGRSESSPLGWDYDSVLLLAQSKKIWWILEQPINSLMERHPLFVALMRLMPIRRMPTAMSWFGGATRKPTWLYSSHAEIDRVNDYADRTLQGDNTTREMVVPYQDRRGRRRIKGGRDLKNSQAYP</sequence>
<dbReference type="Proteomes" id="UP001642484">
    <property type="component" value="Unassembled WGS sequence"/>
</dbReference>
<organism evidence="1 2">
    <name type="scientific">Durusdinium trenchii</name>
    <dbReference type="NCBI Taxonomy" id="1381693"/>
    <lineage>
        <taxon>Eukaryota</taxon>
        <taxon>Sar</taxon>
        <taxon>Alveolata</taxon>
        <taxon>Dinophyceae</taxon>
        <taxon>Suessiales</taxon>
        <taxon>Symbiodiniaceae</taxon>
        <taxon>Durusdinium</taxon>
    </lineage>
</organism>
<name>A0ABP0Q4Q9_9DINO</name>
<proteinExistence type="predicted"/>
<gene>
    <name evidence="1" type="ORF">CCMP2556_LOCUS40402</name>
</gene>
<dbReference type="EMBL" id="CAXAMN010023956">
    <property type="protein sequence ID" value="CAK9082757.1"/>
    <property type="molecule type" value="Genomic_DNA"/>
</dbReference>
<evidence type="ECO:0000313" key="2">
    <source>
        <dbReference type="Proteomes" id="UP001642484"/>
    </source>
</evidence>